<dbReference type="Gene3D" id="6.10.340.10">
    <property type="match status" value="1"/>
</dbReference>
<evidence type="ECO:0000256" key="1">
    <source>
        <dbReference type="ARBA" id="ARBA00000085"/>
    </source>
</evidence>
<keyword evidence="12" id="KW-0902">Two-component regulatory system</keyword>
<dbReference type="Proteomes" id="UP000287447">
    <property type="component" value="Unassembled WGS sequence"/>
</dbReference>
<evidence type="ECO:0000256" key="13">
    <source>
        <dbReference type="ARBA" id="ARBA00023136"/>
    </source>
</evidence>
<evidence type="ECO:0000313" key="20">
    <source>
        <dbReference type="Proteomes" id="UP000287447"/>
    </source>
</evidence>
<dbReference type="InterPro" id="IPR003660">
    <property type="entry name" value="HAMP_dom"/>
</dbReference>
<dbReference type="GO" id="GO:0007234">
    <property type="term" value="P:osmosensory signaling via phosphorelay pathway"/>
    <property type="evidence" value="ECO:0007669"/>
    <property type="project" value="TreeGrafter"/>
</dbReference>
<evidence type="ECO:0000256" key="3">
    <source>
        <dbReference type="ARBA" id="ARBA00012438"/>
    </source>
</evidence>
<proteinExistence type="predicted"/>
<evidence type="ECO:0000256" key="8">
    <source>
        <dbReference type="ARBA" id="ARBA00022741"/>
    </source>
</evidence>
<dbReference type="RefSeq" id="WP_127766067.1">
    <property type="nucleotide sequence ID" value="NZ_SADE01000002.1"/>
</dbReference>
<evidence type="ECO:0000256" key="11">
    <source>
        <dbReference type="ARBA" id="ARBA00022989"/>
    </source>
</evidence>
<evidence type="ECO:0000259" key="15">
    <source>
        <dbReference type="PROSITE" id="PS50109"/>
    </source>
</evidence>
<feature type="domain" description="PAC" evidence="17">
    <location>
        <begin position="475"/>
        <end position="525"/>
    </location>
</feature>
<evidence type="ECO:0000313" key="19">
    <source>
        <dbReference type="EMBL" id="RVU36591.1"/>
    </source>
</evidence>
<dbReference type="InterPro" id="IPR003594">
    <property type="entry name" value="HATPase_dom"/>
</dbReference>
<dbReference type="Pfam" id="PF13426">
    <property type="entry name" value="PAS_9"/>
    <property type="match status" value="1"/>
</dbReference>
<dbReference type="CDD" id="cd00130">
    <property type="entry name" value="PAS"/>
    <property type="match status" value="1"/>
</dbReference>
<dbReference type="EMBL" id="SADE01000002">
    <property type="protein sequence ID" value="RVU36591.1"/>
    <property type="molecule type" value="Genomic_DNA"/>
</dbReference>
<dbReference type="InterPro" id="IPR035965">
    <property type="entry name" value="PAS-like_dom_sf"/>
</dbReference>
<dbReference type="InterPro" id="IPR003661">
    <property type="entry name" value="HisK_dim/P_dom"/>
</dbReference>
<dbReference type="GO" id="GO:0005524">
    <property type="term" value="F:ATP binding"/>
    <property type="evidence" value="ECO:0007669"/>
    <property type="project" value="UniProtKB-KW"/>
</dbReference>
<keyword evidence="8" id="KW-0547">Nucleotide-binding</keyword>
<accession>A0A3S2Y335</accession>
<sequence>MSLRTRYITFACSIAVIAALLLGGYNFYWVNRLTQEQAFDRLSDDARAVATQVESRYNRLRNDATAISQTPPFLGMIRSMENAGVDPLDGSTTALWRERLQTIFKAIMRRRPEYVQMRYIEVADKGMELVRVDNRDGVILSIPGKDLQQKQNAPYVVSGILLSPYGVHFSNIDQNVEHGVPDPNLYVLRVVTQVRDPQGALFGLMVISTDFEAEIDSVLRAVDSPYAIYVVDDSGNYIERYPDGTITRIVAPYDSEYALPARFSGSDTNTGEFNHPSLGQVLYSRADVGFDVSSPHRRISIFIAAPKAEGLAGAQEIQKVALGLSLVLVLVTAGGAFAVARRMTMPMKVAVERIEDYATGVTSLDLPTHRKDEIGDLSRAFTSLVDSLEEARSEERAILARLEAIADNTVEGLITTDELGTILSFNRGAETMFGYTQSEAVGKPVDILMSTEYAERHDESLARYKLTGESEVLGKALEREGMRKDGTEFPIELTISEVRVNGMRIFSGIARDISERKLVEQQLIATSEALQKSNNDLEEFAYIASHDLKEPIRAISNHAQFLGEDHGDALGDDGMKRLDRIRDLCAKSERLVSDLLYFSRIGRGDDDAQSIDPSKTIDAIKSALVDYLAERKATIDVVTDLPLLAGDPSRIKSVFQNLIVNGVKYNDRDEKRIEIGYEEPVGDEPGKFYVKDNGIGIPDEFQERVFTIFKRLHNDRAYGPGSGAGLSFVRKIVERHGGKITVESREGEGSKFIFSLTEAMRSPES</sequence>
<dbReference type="InterPro" id="IPR000700">
    <property type="entry name" value="PAS-assoc_C"/>
</dbReference>
<dbReference type="SUPFAM" id="SSF47384">
    <property type="entry name" value="Homodimeric domain of signal transducing histidine kinase"/>
    <property type="match status" value="1"/>
</dbReference>
<evidence type="ECO:0000259" key="18">
    <source>
        <dbReference type="PROSITE" id="PS50885"/>
    </source>
</evidence>
<dbReference type="CDD" id="cd00082">
    <property type="entry name" value="HisKA"/>
    <property type="match status" value="1"/>
</dbReference>
<dbReference type="EC" id="2.7.13.3" evidence="3"/>
<evidence type="ECO:0000256" key="6">
    <source>
        <dbReference type="ARBA" id="ARBA00022679"/>
    </source>
</evidence>
<dbReference type="GO" id="GO:0030295">
    <property type="term" value="F:protein kinase activator activity"/>
    <property type="evidence" value="ECO:0007669"/>
    <property type="project" value="TreeGrafter"/>
</dbReference>
<dbReference type="SMART" id="SM00091">
    <property type="entry name" value="PAS"/>
    <property type="match status" value="1"/>
</dbReference>
<dbReference type="SUPFAM" id="SSF158472">
    <property type="entry name" value="HAMP domain-like"/>
    <property type="match status" value="1"/>
</dbReference>
<dbReference type="Gene3D" id="3.30.565.10">
    <property type="entry name" value="Histidine kinase-like ATPase, C-terminal domain"/>
    <property type="match status" value="1"/>
</dbReference>
<feature type="domain" description="PAS" evidence="16">
    <location>
        <begin position="398"/>
        <end position="443"/>
    </location>
</feature>
<dbReference type="SMART" id="SM00387">
    <property type="entry name" value="HATPase_c"/>
    <property type="match status" value="1"/>
</dbReference>
<dbReference type="Gene3D" id="3.30.450.20">
    <property type="entry name" value="PAS domain"/>
    <property type="match status" value="2"/>
</dbReference>
<evidence type="ECO:0000256" key="10">
    <source>
        <dbReference type="ARBA" id="ARBA00022840"/>
    </source>
</evidence>
<feature type="transmembrane region" description="Helical" evidence="14">
    <location>
        <begin position="7"/>
        <end position="29"/>
    </location>
</feature>
<keyword evidence="6" id="KW-0808">Transferase</keyword>
<dbReference type="InterPro" id="IPR036097">
    <property type="entry name" value="HisK_dim/P_sf"/>
</dbReference>
<dbReference type="PANTHER" id="PTHR42878:SF15">
    <property type="entry name" value="BACTERIOPHYTOCHROME"/>
    <property type="match status" value="1"/>
</dbReference>
<dbReference type="GO" id="GO:0000155">
    <property type="term" value="F:phosphorelay sensor kinase activity"/>
    <property type="evidence" value="ECO:0007669"/>
    <property type="project" value="InterPro"/>
</dbReference>
<dbReference type="CDD" id="cd06225">
    <property type="entry name" value="HAMP"/>
    <property type="match status" value="1"/>
</dbReference>
<keyword evidence="9" id="KW-0418">Kinase</keyword>
<evidence type="ECO:0000256" key="2">
    <source>
        <dbReference type="ARBA" id="ARBA00004651"/>
    </source>
</evidence>
<dbReference type="NCBIfam" id="TIGR00229">
    <property type="entry name" value="sensory_box"/>
    <property type="match status" value="1"/>
</dbReference>
<dbReference type="SMART" id="SM00388">
    <property type="entry name" value="HisKA"/>
    <property type="match status" value="1"/>
</dbReference>
<dbReference type="InterPro" id="IPR029151">
    <property type="entry name" value="Sensor-like_sf"/>
</dbReference>
<dbReference type="PRINTS" id="PR00344">
    <property type="entry name" value="BCTRLSENSOR"/>
</dbReference>
<dbReference type="InterPro" id="IPR050351">
    <property type="entry name" value="BphY/WalK/GraS-like"/>
</dbReference>
<comment type="subcellular location">
    <subcellularLocation>
        <location evidence="2">Cell membrane</location>
        <topology evidence="2">Multi-pass membrane protein</topology>
    </subcellularLocation>
</comment>
<dbReference type="PROSITE" id="PS50112">
    <property type="entry name" value="PAS"/>
    <property type="match status" value="1"/>
</dbReference>
<dbReference type="SUPFAM" id="SSF103190">
    <property type="entry name" value="Sensory domain-like"/>
    <property type="match status" value="1"/>
</dbReference>
<keyword evidence="5" id="KW-0597">Phosphoprotein</keyword>
<evidence type="ECO:0000256" key="5">
    <source>
        <dbReference type="ARBA" id="ARBA00022553"/>
    </source>
</evidence>
<evidence type="ECO:0000256" key="7">
    <source>
        <dbReference type="ARBA" id="ARBA00022692"/>
    </source>
</evidence>
<dbReference type="PROSITE" id="PS50109">
    <property type="entry name" value="HIS_KIN"/>
    <property type="match status" value="1"/>
</dbReference>
<keyword evidence="7 14" id="KW-0812">Transmembrane</keyword>
<dbReference type="Pfam" id="PF00512">
    <property type="entry name" value="HisKA"/>
    <property type="match status" value="1"/>
</dbReference>
<dbReference type="InterPro" id="IPR004358">
    <property type="entry name" value="Sig_transdc_His_kin-like_C"/>
</dbReference>
<comment type="caution">
    <text evidence="19">The sequence shown here is derived from an EMBL/GenBank/DDBJ whole genome shotgun (WGS) entry which is preliminary data.</text>
</comment>
<dbReference type="Gene3D" id="1.10.287.130">
    <property type="match status" value="1"/>
</dbReference>
<dbReference type="Pfam" id="PF00672">
    <property type="entry name" value="HAMP"/>
    <property type="match status" value="1"/>
</dbReference>
<organism evidence="19 20">
    <name type="scientific">Hwanghaeella grinnelliae</name>
    <dbReference type="NCBI Taxonomy" id="2500179"/>
    <lineage>
        <taxon>Bacteria</taxon>
        <taxon>Pseudomonadati</taxon>
        <taxon>Pseudomonadota</taxon>
        <taxon>Alphaproteobacteria</taxon>
        <taxon>Rhodospirillales</taxon>
        <taxon>Rhodospirillaceae</taxon>
        <taxon>Hwanghaeella</taxon>
    </lineage>
</organism>
<evidence type="ECO:0000256" key="9">
    <source>
        <dbReference type="ARBA" id="ARBA00022777"/>
    </source>
</evidence>
<dbReference type="AlphaFoldDB" id="A0A3S2Y335"/>
<dbReference type="InterPro" id="IPR001610">
    <property type="entry name" value="PAC"/>
</dbReference>
<keyword evidence="4" id="KW-1003">Cell membrane</keyword>
<name>A0A3S2Y335_9PROT</name>
<keyword evidence="13 14" id="KW-0472">Membrane</keyword>
<dbReference type="GO" id="GO:0000156">
    <property type="term" value="F:phosphorelay response regulator activity"/>
    <property type="evidence" value="ECO:0007669"/>
    <property type="project" value="TreeGrafter"/>
</dbReference>
<dbReference type="Pfam" id="PF02518">
    <property type="entry name" value="HATPase_c"/>
    <property type="match status" value="1"/>
</dbReference>
<dbReference type="SUPFAM" id="SSF55874">
    <property type="entry name" value="ATPase domain of HSP90 chaperone/DNA topoisomerase II/histidine kinase"/>
    <property type="match status" value="1"/>
</dbReference>
<dbReference type="PROSITE" id="PS50113">
    <property type="entry name" value="PAC"/>
    <property type="match status" value="1"/>
</dbReference>
<dbReference type="PANTHER" id="PTHR42878">
    <property type="entry name" value="TWO-COMPONENT HISTIDINE KINASE"/>
    <property type="match status" value="1"/>
</dbReference>
<evidence type="ECO:0000256" key="12">
    <source>
        <dbReference type="ARBA" id="ARBA00023012"/>
    </source>
</evidence>
<gene>
    <name evidence="19" type="ORF">EOI86_15510</name>
</gene>
<dbReference type="InterPro" id="IPR036890">
    <property type="entry name" value="HATPase_C_sf"/>
</dbReference>
<dbReference type="InterPro" id="IPR005467">
    <property type="entry name" value="His_kinase_dom"/>
</dbReference>
<evidence type="ECO:0000259" key="17">
    <source>
        <dbReference type="PROSITE" id="PS50113"/>
    </source>
</evidence>
<evidence type="ECO:0000256" key="14">
    <source>
        <dbReference type="SAM" id="Phobius"/>
    </source>
</evidence>
<dbReference type="SUPFAM" id="SSF55785">
    <property type="entry name" value="PYP-like sensor domain (PAS domain)"/>
    <property type="match status" value="1"/>
</dbReference>
<dbReference type="OrthoDB" id="9795133at2"/>
<keyword evidence="10" id="KW-0067">ATP-binding</keyword>
<dbReference type="SMART" id="SM00086">
    <property type="entry name" value="PAC"/>
    <property type="match status" value="1"/>
</dbReference>
<reference evidence="20" key="1">
    <citation type="submission" date="2019-01" db="EMBL/GenBank/DDBJ databases">
        <title>Gri0909 isolated from a small marine red alga.</title>
        <authorList>
            <person name="Kim J."/>
            <person name="Jeong S.E."/>
            <person name="Jeon C.O."/>
        </authorList>
    </citation>
    <scope>NUCLEOTIDE SEQUENCE [LARGE SCALE GENOMIC DNA]</scope>
    <source>
        <strain evidence="20">Gri0909</strain>
    </source>
</reference>
<evidence type="ECO:0000256" key="4">
    <source>
        <dbReference type="ARBA" id="ARBA00022475"/>
    </source>
</evidence>
<dbReference type="PROSITE" id="PS50885">
    <property type="entry name" value="HAMP"/>
    <property type="match status" value="1"/>
</dbReference>
<comment type="catalytic activity">
    <reaction evidence="1">
        <text>ATP + protein L-histidine = ADP + protein N-phospho-L-histidine.</text>
        <dbReference type="EC" id="2.7.13.3"/>
    </reaction>
</comment>
<protein>
    <recommendedName>
        <fullName evidence="3">histidine kinase</fullName>
        <ecNumber evidence="3">2.7.13.3</ecNumber>
    </recommendedName>
</protein>
<feature type="domain" description="HAMP" evidence="18">
    <location>
        <begin position="341"/>
        <end position="393"/>
    </location>
</feature>
<dbReference type="SMART" id="SM00304">
    <property type="entry name" value="HAMP"/>
    <property type="match status" value="1"/>
</dbReference>
<feature type="domain" description="Histidine kinase" evidence="15">
    <location>
        <begin position="543"/>
        <end position="760"/>
    </location>
</feature>
<keyword evidence="11 14" id="KW-1133">Transmembrane helix</keyword>
<dbReference type="GO" id="GO:0005886">
    <property type="term" value="C:plasma membrane"/>
    <property type="evidence" value="ECO:0007669"/>
    <property type="project" value="UniProtKB-SubCell"/>
</dbReference>
<keyword evidence="20" id="KW-1185">Reference proteome</keyword>
<dbReference type="InterPro" id="IPR000014">
    <property type="entry name" value="PAS"/>
</dbReference>
<evidence type="ECO:0000259" key="16">
    <source>
        <dbReference type="PROSITE" id="PS50112"/>
    </source>
</evidence>